<comment type="caution">
    <text evidence="7">The sequence shown here is derived from an EMBL/GenBank/DDBJ whole genome shotgun (WGS) entry which is preliminary data.</text>
</comment>
<dbReference type="InterPro" id="IPR017981">
    <property type="entry name" value="GPCR_2-like_7TM"/>
</dbReference>
<dbReference type="AlphaFoldDB" id="A0A8B6ECV7"/>
<feature type="transmembrane region" description="Helical" evidence="5">
    <location>
        <begin position="795"/>
        <end position="819"/>
    </location>
</feature>
<dbReference type="InterPro" id="IPR000832">
    <property type="entry name" value="GPCR_2_secretin-like"/>
</dbReference>
<organism evidence="7 8">
    <name type="scientific">Mytilus galloprovincialis</name>
    <name type="common">Mediterranean mussel</name>
    <dbReference type="NCBI Taxonomy" id="29158"/>
    <lineage>
        <taxon>Eukaryota</taxon>
        <taxon>Metazoa</taxon>
        <taxon>Spiralia</taxon>
        <taxon>Lophotrochozoa</taxon>
        <taxon>Mollusca</taxon>
        <taxon>Bivalvia</taxon>
        <taxon>Autobranchia</taxon>
        <taxon>Pteriomorphia</taxon>
        <taxon>Mytilida</taxon>
        <taxon>Mytiloidea</taxon>
        <taxon>Mytilidae</taxon>
        <taxon>Mytilinae</taxon>
        <taxon>Mytilus</taxon>
    </lineage>
</organism>
<evidence type="ECO:0000313" key="8">
    <source>
        <dbReference type="Proteomes" id="UP000596742"/>
    </source>
</evidence>
<sequence>MGLKEHRTFWMPMLTDFRLLFLVMVFNSDFVVIGGNQEMRYTTSMVPVNSSLNTSSVFQRAKESVKDVSLLNSSYMLPDTVFKENGSPIINPVLITGNQSELLKLISTISFDERPRDIFGNIFDMITDTTTSDRIKQYSLLHPKQYSTSNPKQYSTSNPKQYYTSNSKQYSSLNPKQYSSSNLTTEIEELVSLDVCRQYSSCEYVSNLTFKICHCDELCLLYSDCCYDADIPGDSTFSNDLQFDCVSPIPALSAKKGYQVVKTCPKDLKNTEIEIKCQSDDIFSFGPWVITDSNIVFKNRFCAKCNNISDYISFDVKFTNAKDTATQNTPSIVLAALQDLYKERVKNSLFVEFIPPVDADLRQCVVTRKPKNESTHCLIYYTSPVFVTSDKGNALIRNTFCIDPEYTFLMCVGMVNPLMDTVFEFYDVFPMSVLFQFQQSCQGEFDAGGVCLTRTYEKSIEQDYSLISSTELSSSMIEEILTIMAWSFSDEIETYGIIYSGKVKKIDNQFPEINVTITGQVIRKVSYEESLNIDNKLKEAQWLIRVSRQNGLTYEVNAMFVKRNELSWHSTKFSFNSRLNQLKVDLKDNFRKQLCAKSIIECESKRDSENPTTVIKNLTCAVDFIQKQPSFASSTNINMNVITYTGMGISVVALTTSILVYRRFGMHRCIPGSNVENISIALLISDIIFMLGIGANDFSLVCYSVGVTLHYLWLLVFSFKCITLIHMCNNLTSMSLIAKDINMSSKRPHFTLLGLLLPSLFVVPAVIIDVLEVQWVSIDYSGSICFPTGYPGNLIFVSGPIGLAVVINIACLLCIVGVITKQSLGIRHIRRSNSFQYLPVFVRISLVTGMLWITGLLGAIIQNEVMEYLFVICCSFQGLLIAVGNLTTKRIYREIRQRKQPLTSERVDSR</sequence>
<dbReference type="EMBL" id="UYJE01004892">
    <property type="protein sequence ID" value="VDI32263.1"/>
    <property type="molecule type" value="Genomic_DNA"/>
</dbReference>
<dbReference type="GO" id="GO:0007166">
    <property type="term" value="P:cell surface receptor signaling pathway"/>
    <property type="evidence" value="ECO:0007669"/>
    <property type="project" value="InterPro"/>
</dbReference>
<evidence type="ECO:0000256" key="3">
    <source>
        <dbReference type="ARBA" id="ARBA00022989"/>
    </source>
</evidence>
<dbReference type="PANTHER" id="PTHR45902">
    <property type="entry name" value="LATROPHILIN RECEPTOR-LIKE PROTEIN A"/>
    <property type="match status" value="1"/>
</dbReference>
<protein>
    <recommendedName>
        <fullName evidence="6">G-protein coupled receptors family 2 profile 2 domain-containing protein</fullName>
    </recommendedName>
</protein>
<dbReference type="Pfam" id="PF00002">
    <property type="entry name" value="7tm_2"/>
    <property type="match status" value="1"/>
</dbReference>
<keyword evidence="4 5" id="KW-0472">Membrane</keyword>
<dbReference type="OrthoDB" id="10329424at2759"/>
<evidence type="ECO:0000256" key="4">
    <source>
        <dbReference type="ARBA" id="ARBA00023136"/>
    </source>
</evidence>
<feature type="transmembrane region" description="Helical" evidence="5">
    <location>
        <begin position="641"/>
        <end position="661"/>
    </location>
</feature>
<dbReference type="GO" id="GO:0016020">
    <property type="term" value="C:membrane"/>
    <property type="evidence" value="ECO:0007669"/>
    <property type="project" value="UniProtKB-SubCell"/>
</dbReference>
<feature type="transmembrane region" description="Helical" evidence="5">
    <location>
        <begin position="682"/>
        <end position="706"/>
    </location>
</feature>
<name>A0A8B6ECV7_MYTGA</name>
<evidence type="ECO:0000256" key="5">
    <source>
        <dbReference type="SAM" id="Phobius"/>
    </source>
</evidence>
<accession>A0A8B6ECV7</accession>
<evidence type="ECO:0000256" key="1">
    <source>
        <dbReference type="ARBA" id="ARBA00004141"/>
    </source>
</evidence>
<gene>
    <name evidence="7" type="ORF">MGAL_10B028091</name>
</gene>
<dbReference type="PRINTS" id="PR00249">
    <property type="entry name" value="GPCRSECRETIN"/>
</dbReference>
<dbReference type="PROSITE" id="PS50261">
    <property type="entry name" value="G_PROTEIN_RECEP_F2_4"/>
    <property type="match status" value="1"/>
</dbReference>
<feature type="domain" description="G-protein coupled receptors family 2 profile 2" evidence="6">
    <location>
        <begin position="639"/>
        <end position="889"/>
    </location>
</feature>
<evidence type="ECO:0000313" key="7">
    <source>
        <dbReference type="EMBL" id="VDI32263.1"/>
    </source>
</evidence>
<keyword evidence="2 5" id="KW-0812">Transmembrane</keyword>
<reference evidence="7" key="1">
    <citation type="submission" date="2018-11" db="EMBL/GenBank/DDBJ databases">
        <authorList>
            <person name="Alioto T."/>
            <person name="Alioto T."/>
        </authorList>
    </citation>
    <scope>NUCLEOTIDE SEQUENCE</scope>
</reference>
<keyword evidence="3 5" id="KW-1133">Transmembrane helix</keyword>
<proteinExistence type="predicted"/>
<keyword evidence="8" id="KW-1185">Reference proteome</keyword>
<dbReference type="InterPro" id="IPR053231">
    <property type="entry name" value="GPCR_LN-TM7"/>
</dbReference>
<evidence type="ECO:0000259" key="6">
    <source>
        <dbReference type="PROSITE" id="PS50261"/>
    </source>
</evidence>
<feature type="transmembrane region" description="Helical" evidence="5">
    <location>
        <begin position="750"/>
        <end position="775"/>
    </location>
</feature>
<dbReference type="GO" id="GO:0004930">
    <property type="term" value="F:G protein-coupled receptor activity"/>
    <property type="evidence" value="ECO:0007669"/>
    <property type="project" value="InterPro"/>
</dbReference>
<evidence type="ECO:0000256" key="2">
    <source>
        <dbReference type="ARBA" id="ARBA00022692"/>
    </source>
</evidence>
<comment type="subcellular location">
    <subcellularLocation>
        <location evidence="1">Membrane</location>
        <topology evidence="1">Multi-pass membrane protein</topology>
    </subcellularLocation>
</comment>
<dbReference type="PANTHER" id="PTHR45902:SF1">
    <property type="entry name" value="LATROPHILIN RECEPTOR-LIKE PROTEIN A"/>
    <property type="match status" value="1"/>
</dbReference>
<dbReference type="CDD" id="cd13952">
    <property type="entry name" value="7tm_classB"/>
    <property type="match status" value="1"/>
</dbReference>
<feature type="transmembrane region" description="Helical" evidence="5">
    <location>
        <begin position="840"/>
        <end position="862"/>
    </location>
</feature>
<feature type="transmembrane region" description="Helical" evidence="5">
    <location>
        <begin position="712"/>
        <end position="738"/>
    </location>
</feature>
<feature type="transmembrane region" description="Helical" evidence="5">
    <location>
        <begin position="868"/>
        <end position="888"/>
    </location>
</feature>
<dbReference type="Gene3D" id="1.20.1070.10">
    <property type="entry name" value="Rhodopsin 7-helix transmembrane proteins"/>
    <property type="match status" value="1"/>
</dbReference>
<dbReference type="Proteomes" id="UP000596742">
    <property type="component" value="Unassembled WGS sequence"/>
</dbReference>